<comment type="caution">
    <text evidence="2">The sequence shown here is derived from an EMBL/GenBank/DDBJ whole genome shotgun (WGS) entry which is preliminary data.</text>
</comment>
<name>A0AAN7M4Z5_TRANT</name>
<evidence type="ECO:0000313" key="2">
    <source>
        <dbReference type="EMBL" id="KAK4798909.1"/>
    </source>
</evidence>
<keyword evidence="3" id="KW-1185">Reference proteome</keyword>
<keyword evidence="1" id="KW-0812">Transmembrane</keyword>
<protein>
    <submittedName>
        <fullName evidence="2">Uncharacterized protein</fullName>
    </submittedName>
</protein>
<sequence length="135" mass="15650">MTWYYHHEENQIRVSTFNLTEIGKSWNSAENLTTVQGVSTISSWTPICASAAALLMRIMVMVIFGHDQSRRDLTFPPTKNVGFALLTIFPLLLTIPRIMGSHCLRVYTFIYRENTANINIITYLYHYMYSNFLQC</sequence>
<accession>A0AAN7M4Z5</accession>
<dbReference type="AlphaFoldDB" id="A0AAN7M4Z5"/>
<keyword evidence="1" id="KW-0472">Membrane</keyword>
<gene>
    <name evidence="2" type="ORF">SAY86_024274</name>
</gene>
<dbReference type="Proteomes" id="UP001346149">
    <property type="component" value="Unassembled WGS sequence"/>
</dbReference>
<feature type="transmembrane region" description="Helical" evidence="1">
    <location>
        <begin position="41"/>
        <end position="60"/>
    </location>
</feature>
<evidence type="ECO:0000256" key="1">
    <source>
        <dbReference type="SAM" id="Phobius"/>
    </source>
</evidence>
<keyword evidence="1" id="KW-1133">Transmembrane helix</keyword>
<evidence type="ECO:0000313" key="3">
    <source>
        <dbReference type="Proteomes" id="UP001346149"/>
    </source>
</evidence>
<feature type="transmembrane region" description="Helical" evidence="1">
    <location>
        <begin position="81"/>
        <end position="99"/>
    </location>
</feature>
<dbReference type="EMBL" id="JAXQNO010000004">
    <property type="protein sequence ID" value="KAK4798909.1"/>
    <property type="molecule type" value="Genomic_DNA"/>
</dbReference>
<proteinExistence type="predicted"/>
<reference evidence="2 3" key="1">
    <citation type="journal article" date="2023" name="Hortic Res">
        <title>Pangenome of water caltrop reveals structural variations and asymmetric subgenome divergence after allopolyploidization.</title>
        <authorList>
            <person name="Zhang X."/>
            <person name="Chen Y."/>
            <person name="Wang L."/>
            <person name="Yuan Y."/>
            <person name="Fang M."/>
            <person name="Shi L."/>
            <person name="Lu R."/>
            <person name="Comes H.P."/>
            <person name="Ma Y."/>
            <person name="Chen Y."/>
            <person name="Huang G."/>
            <person name="Zhou Y."/>
            <person name="Zheng Z."/>
            <person name="Qiu Y."/>
        </authorList>
    </citation>
    <scope>NUCLEOTIDE SEQUENCE [LARGE SCALE GENOMIC DNA]</scope>
    <source>
        <strain evidence="2">F231</strain>
    </source>
</reference>
<organism evidence="2 3">
    <name type="scientific">Trapa natans</name>
    <name type="common">Water chestnut</name>
    <dbReference type="NCBI Taxonomy" id="22666"/>
    <lineage>
        <taxon>Eukaryota</taxon>
        <taxon>Viridiplantae</taxon>
        <taxon>Streptophyta</taxon>
        <taxon>Embryophyta</taxon>
        <taxon>Tracheophyta</taxon>
        <taxon>Spermatophyta</taxon>
        <taxon>Magnoliopsida</taxon>
        <taxon>eudicotyledons</taxon>
        <taxon>Gunneridae</taxon>
        <taxon>Pentapetalae</taxon>
        <taxon>rosids</taxon>
        <taxon>malvids</taxon>
        <taxon>Myrtales</taxon>
        <taxon>Lythraceae</taxon>
        <taxon>Trapa</taxon>
    </lineage>
</organism>